<dbReference type="EMBL" id="JAHXZJ010002982">
    <property type="protein sequence ID" value="KAH0534769.1"/>
    <property type="molecule type" value="Genomic_DNA"/>
</dbReference>
<protein>
    <submittedName>
        <fullName evidence="2">Uncharacterized protein</fullName>
    </submittedName>
</protein>
<feature type="region of interest" description="Disordered" evidence="1">
    <location>
        <begin position="1"/>
        <end position="23"/>
    </location>
</feature>
<feature type="compositionally biased region" description="Polar residues" evidence="1">
    <location>
        <begin position="1"/>
        <end position="15"/>
    </location>
</feature>
<gene>
    <name evidence="2" type="ORF">KQX54_008182</name>
</gene>
<dbReference type="Proteomes" id="UP000826195">
    <property type="component" value="Unassembled WGS sequence"/>
</dbReference>
<accession>A0AAV7HXI7</accession>
<sequence>MYSSPNEFLRRTTQQCEEENAESETEKIKKIDQCVPCNDFFTREVFPSLIETEFYFTDTDDARLDDILVDYVLSSPRGVTLKIK</sequence>
<proteinExistence type="predicted"/>
<name>A0AAV7HXI7_COTGL</name>
<dbReference type="AlphaFoldDB" id="A0AAV7HXI7"/>
<organism evidence="2 3">
    <name type="scientific">Cotesia glomerata</name>
    <name type="common">Lepidopteran parasitic wasp</name>
    <name type="synonym">Apanteles glomeratus</name>
    <dbReference type="NCBI Taxonomy" id="32391"/>
    <lineage>
        <taxon>Eukaryota</taxon>
        <taxon>Metazoa</taxon>
        <taxon>Ecdysozoa</taxon>
        <taxon>Arthropoda</taxon>
        <taxon>Hexapoda</taxon>
        <taxon>Insecta</taxon>
        <taxon>Pterygota</taxon>
        <taxon>Neoptera</taxon>
        <taxon>Endopterygota</taxon>
        <taxon>Hymenoptera</taxon>
        <taxon>Apocrita</taxon>
        <taxon>Ichneumonoidea</taxon>
        <taxon>Braconidae</taxon>
        <taxon>Microgastrinae</taxon>
        <taxon>Cotesia</taxon>
    </lineage>
</organism>
<evidence type="ECO:0000313" key="2">
    <source>
        <dbReference type="EMBL" id="KAH0534769.1"/>
    </source>
</evidence>
<evidence type="ECO:0000313" key="3">
    <source>
        <dbReference type="Proteomes" id="UP000826195"/>
    </source>
</evidence>
<feature type="non-terminal residue" evidence="2">
    <location>
        <position position="84"/>
    </location>
</feature>
<reference evidence="2 3" key="1">
    <citation type="journal article" date="2021" name="J. Hered.">
        <title>A chromosome-level genome assembly of the parasitoid wasp, Cotesia glomerata (Hymenoptera: Braconidae).</title>
        <authorList>
            <person name="Pinto B.J."/>
            <person name="Weis J.J."/>
            <person name="Gamble T."/>
            <person name="Ode P.J."/>
            <person name="Paul R."/>
            <person name="Zaspel J.M."/>
        </authorList>
    </citation>
    <scope>NUCLEOTIDE SEQUENCE [LARGE SCALE GENOMIC DNA]</scope>
    <source>
        <strain evidence="2">CgM1</strain>
    </source>
</reference>
<keyword evidence="3" id="KW-1185">Reference proteome</keyword>
<evidence type="ECO:0000256" key="1">
    <source>
        <dbReference type="SAM" id="MobiDB-lite"/>
    </source>
</evidence>
<comment type="caution">
    <text evidence="2">The sequence shown here is derived from an EMBL/GenBank/DDBJ whole genome shotgun (WGS) entry which is preliminary data.</text>
</comment>